<dbReference type="Proteomes" id="UP000217257">
    <property type="component" value="Chromosome"/>
</dbReference>
<dbReference type="InterPro" id="IPR039155">
    <property type="entry name" value="MLEC"/>
</dbReference>
<reference evidence="11 12" key="1">
    <citation type="submission" date="2017-06" db="EMBL/GenBank/DDBJ databases">
        <title>Sequencing and comparative analysis of myxobacterial genomes.</title>
        <authorList>
            <person name="Rupp O."/>
            <person name="Goesmann A."/>
            <person name="Sogaard-Andersen L."/>
        </authorList>
    </citation>
    <scope>NUCLEOTIDE SEQUENCE [LARGE SCALE GENOMIC DNA]</scope>
    <source>
        <strain evidence="11 12">DSM 52655</strain>
    </source>
</reference>
<keyword evidence="7" id="KW-0472">Membrane</keyword>
<evidence type="ECO:0000256" key="5">
    <source>
        <dbReference type="ARBA" id="ARBA00022824"/>
    </source>
</evidence>
<comment type="similarity">
    <text evidence="2">Belongs to the malectin family.</text>
</comment>
<dbReference type="PANTHER" id="PTHR13460:SF0">
    <property type="entry name" value="MALECTIN"/>
    <property type="match status" value="1"/>
</dbReference>
<accession>A0A250JJ36</accession>
<evidence type="ECO:0000256" key="6">
    <source>
        <dbReference type="ARBA" id="ARBA00022989"/>
    </source>
</evidence>
<evidence type="ECO:0000256" key="7">
    <source>
        <dbReference type="ARBA" id="ARBA00023136"/>
    </source>
</evidence>
<evidence type="ECO:0000313" key="11">
    <source>
        <dbReference type="EMBL" id="ATB43905.1"/>
    </source>
</evidence>
<dbReference type="EMBL" id="CP022098">
    <property type="protein sequence ID" value="ATB43905.1"/>
    <property type="molecule type" value="Genomic_DNA"/>
</dbReference>
<evidence type="ECO:0000256" key="2">
    <source>
        <dbReference type="ARBA" id="ARBA00009141"/>
    </source>
</evidence>
<evidence type="ECO:0000256" key="8">
    <source>
        <dbReference type="ARBA" id="ARBA00023180"/>
    </source>
</evidence>
<keyword evidence="9" id="KW-0119">Carbohydrate metabolism</keyword>
<dbReference type="InterPro" id="IPR021720">
    <property type="entry name" value="Malectin_dom"/>
</dbReference>
<dbReference type="PANTHER" id="PTHR13460">
    <property type="match status" value="1"/>
</dbReference>
<name>A0A250JJ36_9BACT</name>
<proteinExistence type="inferred from homology"/>
<protein>
    <recommendedName>
        <fullName evidence="10">Malectin domain-containing protein</fullName>
    </recommendedName>
</protein>
<evidence type="ECO:0000256" key="3">
    <source>
        <dbReference type="ARBA" id="ARBA00022692"/>
    </source>
</evidence>
<keyword evidence="3" id="KW-0812">Transmembrane</keyword>
<keyword evidence="6" id="KW-1133">Transmembrane helix</keyword>
<dbReference type="Pfam" id="PF11721">
    <property type="entry name" value="Malectin"/>
    <property type="match status" value="1"/>
</dbReference>
<evidence type="ECO:0000256" key="9">
    <source>
        <dbReference type="ARBA" id="ARBA00023277"/>
    </source>
</evidence>
<keyword evidence="8" id="KW-0325">Glycoprotein</keyword>
<keyword evidence="4" id="KW-0732">Signal</keyword>
<comment type="subcellular location">
    <subcellularLocation>
        <location evidence="1">Endoplasmic reticulum membrane</location>
        <topology evidence="1">Single-pass type I membrane protein</topology>
    </subcellularLocation>
</comment>
<dbReference type="GO" id="GO:0016020">
    <property type="term" value="C:membrane"/>
    <property type="evidence" value="ECO:0007669"/>
    <property type="project" value="TreeGrafter"/>
</dbReference>
<evidence type="ECO:0000259" key="10">
    <source>
        <dbReference type="Pfam" id="PF11721"/>
    </source>
</evidence>
<dbReference type="Gene3D" id="2.60.120.430">
    <property type="entry name" value="Galactose-binding lectin"/>
    <property type="match status" value="1"/>
</dbReference>
<organism evidence="11 12">
    <name type="scientific">Cystobacter fuscus</name>
    <dbReference type="NCBI Taxonomy" id="43"/>
    <lineage>
        <taxon>Bacteria</taxon>
        <taxon>Pseudomonadati</taxon>
        <taxon>Myxococcota</taxon>
        <taxon>Myxococcia</taxon>
        <taxon>Myxococcales</taxon>
        <taxon>Cystobacterineae</taxon>
        <taxon>Archangiaceae</taxon>
        <taxon>Cystobacter</taxon>
    </lineage>
</organism>
<dbReference type="GO" id="GO:0030246">
    <property type="term" value="F:carbohydrate binding"/>
    <property type="evidence" value="ECO:0007669"/>
    <property type="project" value="InterPro"/>
</dbReference>
<dbReference type="AlphaFoldDB" id="A0A250JJ36"/>
<gene>
    <name evidence="11" type="ORF">CYFUS_009386</name>
</gene>
<feature type="domain" description="Malectin" evidence="10">
    <location>
        <begin position="55"/>
        <end position="177"/>
    </location>
</feature>
<evidence type="ECO:0000256" key="1">
    <source>
        <dbReference type="ARBA" id="ARBA00004115"/>
    </source>
</evidence>
<evidence type="ECO:0000256" key="4">
    <source>
        <dbReference type="ARBA" id="ARBA00022729"/>
    </source>
</evidence>
<evidence type="ECO:0000313" key="12">
    <source>
        <dbReference type="Proteomes" id="UP000217257"/>
    </source>
</evidence>
<sequence length="593" mass="64186">MPPLPLVSNPSLFSGRRLGALPLLGALLLAPGCAPESVESPRLQQVEQSVVTLPIRINVGGEAYTDSTGKVWDADWGFSGGSPVVMTQPISGTEEDPLYQSARTNGQFSYTLPVPGPGVYRVDLHFADELGPGFHTFDISAEEGMYVEGFDLGKEAGTFNAYTVSLDVMVDDDQLVLGFGYPDGYATLSALEVKRSSWQALGGLLAGGTRPSSPREPVMAVDSLSRPTVAWVENVYPESGSGFVTTQLLVRRWSGSQWLPVGGGLGSPEAGDVTSPSLVLDASGRPLVAFMQSYADSISVVRWNGTLWQEMPPVIVPDREVPQGVSLALTPSGYPVVAIAMKSYFSWSSYDTQPRVYVYQWNGLAWTQLGAAMESGTGLGAARNPSLAIDRYGRAVVAWDAYDDSNPYLSRGTVHVFRYEAGQWVRLGGVLNHTPENEYAVAENPSLVVDPIEGTPSVAWIDESRVSVERRIFVARWSAANGAWSQLTDNGLDGWSRSSTEAYGPALAAGRDGSLVATWNERARYLTSTPHFLRKWSGGQWSAIASNPHAMMSSNYYVDSALALDASNQPLLMSPISTWSPWREGFYVRQFVP</sequence>
<dbReference type="RefSeq" id="WP_095991253.1">
    <property type="nucleotide sequence ID" value="NZ_CP022098.1"/>
</dbReference>
<keyword evidence="5" id="KW-0256">Endoplasmic reticulum</keyword>
<dbReference type="KEGG" id="cfus:CYFUS_009386"/>